<dbReference type="GO" id="GO:0006096">
    <property type="term" value="P:glycolytic process"/>
    <property type="evidence" value="ECO:0007669"/>
    <property type="project" value="UniProtKB-KW"/>
</dbReference>
<keyword evidence="4" id="KW-0413">Isomerase</keyword>
<keyword evidence="3" id="KW-0324">Glycolysis</keyword>
<dbReference type="EC" id="5.4.2.11" evidence="2"/>
<feature type="binding site" evidence="6">
    <location>
        <begin position="442"/>
        <end position="445"/>
    </location>
    <ligand>
        <name>substrate</name>
    </ligand>
</feature>
<dbReference type="InterPro" id="IPR001345">
    <property type="entry name" value="PG/BPGM_mutase_AS"/>
</dbReference>
<proteinExistence type="inferred from homology"/>
<dbReference type="EMBL" id="JALLPJ020001160">
    <property type="protein sequence ID" value="KAL3775282.1"/>
    <property type="molecule type" value="Genomic_DNA"/>
</dbReference>
<evidence type="ECO:0000313" key="10">
    <source>
        <dbReference type="Proteomes" id="UP001530400"/>
    </source>
</evidence>
<dbReference type="Gene3D" id="3.40.50.1240">
    <property type="entry name" value="Phosphoglycerate mutase-like"/>
    <property type="match status" value="1"/>
</dbReference>
<feature type="active site" description="Proton donor/acceptor" evidence="5">
    <location>
        <position position="442"/>
    </location>
</feature>
<dbReference type="InterPro" id="IPR029033">
    <property type="entry name" value="His_PPase_superfam"/>
</dbReference>
<dbReference type="PANTHER" id="PTHR11931">
    <property type="entry name" value="PHOSPHOGLYCERATE MUTASE"/>
    <property type="match status" value="1"/>
</dbReference>
<organism evidence="9 10">
    <name type="scientific">Cyclotella atomus</name>
    <dbReference type="NCBI Taxonomy" id="382360"/>
    <lineage>
        <taxon>Eukaryota</taxon>
        <taxon>Sar</taxon>
        <taxon>Stramenopiles</taxon>
        <taxon>Ochrophyta</taxon>
        <taxon>Bacillariophyta</taxon>
        <taxon>Coscinodiscophyceae</taxon>
        <taxon>Thalassiosirophycidae</taxon>
        <taxon>Stephanodiscales</taxon>
        <taxon>Stephanodiscaceae</taxon>
        <taxon>Cyclotella</taxon>
    </lineage>
</organism>
<dbReference type="Proteomes" id="UP001530400">
    <property type="component" value="Unassembled WGS sequence"/>
</dbReference>
<feature type="binding site" evidence="6">
    <location>
        <begin position="330"/>
        <end position="331"/>
    </location>
    <ligand>
        <name>substrate</name>
    </ligand>
</feature>
<evidence type="ECO:0000256" key="8">
    <source>
        <dbReference type="SAM" id="MobiDB-lite"/>
    </source>
</evidence>
<dbReference type="GO" id="GO:0004619">
    <property type="term" value="F:phosphoglycerate mutase activity"/>
    <property type="evidence" value="ECO:0007669"/>
    <property type="project" value="UniProtKB-EC"/>
</dbReference>
<reference evidence="9 10" key="1">
    <citation type="submission" date="2024-10" db="EMBL/GenBank/DDBJ databases">
        <title>Updated reference genomes for cyclostephanoid diatoms.</title>
        <authorList>
            <person name="Roberts W.R."/>
            <person name="Alverson A.J."/>
        </authorList>
    </citation>
    <scope>NUCLEOTIDE SEQUENCE [LARGE SCALE GENOMIC DNA]</scope>
    <source>
        <strain evidence="9 10">AJA010-31</strain>
    </source>
</reference>
<feature type="binding site" evidence="6">
    <location>
        <position position="393"/>
    </location>
    <ligand>
        <name>substrate</name>
    </ligand>
</feature>
<evidence type="ECO:0000256" key="1">
    <source>
        <dbReference type="ARBA" id="ARBA00006717"/>
    </source>
</evidence>
<evidence type="ECO:0000256" key="7">
    <source>
        <dbReference type="PIRSR" id="PIRSR613078-3"/>
    </source>
</evidence>
<dbReference type="SMART" id="SM00855">
    <property type="entry name" value="PGAM"/>
    <property type="match status" value="1"/>
</dbReference>
<gene>
    <name evidence="9" type="ORF">ACHAWO_013088</name>
</gene>
<evidence type="ECO:0000256" key="3">
    <source>
        <dbReference type="ARBA" id="ARBA00023152"/>
    </source>
</evidence>
<comment type="similarity">
    <text evidence="1">Belongs to the phosphoglycerate mutase family. BPG-dependent PGAM subfamily.</text>
</comment>
<name>A0ABD3NJN3_9STRA</name>
<dbReference type="InterPro" id="IPR013078">
    <property type="entry name" value="His_Pase_superF_clade-1"/>
</dbReference>
<comment type="caution">
    <text evidence="9">The sequence shown here is derived from an EMBL/GenBank/DDBJ whole genome shotgun (WGS) entry which is preliminary data.</text>
</comment>
<protein>
    <recommendedName>
        <fullName evidence="2">phosphoglycerate mutase (2,3-diphosphoglycerate-dependent)</fullName>
        <ecNumber evidence="2">5.4.2.11</ecNumber>
    </recommendedName>
</protein>
<evidence type="ECO:0000256" key="6">
    <source>
        <dbReference type="PIRSR" id="PIRSR613078-2"/>
    </source>
</evidence>
<sequence>MIKSCELSTYIFLLFTAIVDHIKTKFEKLGLVAPRFNSLLVPRLPHYSSNKHDASSNLLPNDLAFESNPSFEVYFTLEPNDKRVMTQFTGVKGIDSSSADGVKKNVGSDETKRFERESAAPHEKLDDRPHVKKPRLMYKIRNRIRRKEEIHKLQRDSFRPRRSGRVSKLYGDGDTWIECLVVNSTNQKHKTKRSRSLFYSIKTQIAQRRRSSFRACNPVQPILLVRSRPPALSSQTTFKMTLFMRRASASMIRKHRHIDRLERSLSSQALHLEVAPYEQLHFHTNDGDTASMHKHHNQAAPKIGRLVLVRHGQSEWNVTDPARNLTARFTGWADIGLTQQGKDQAVAAGRAVKVAVEQGILPSRELEVCDSMGIKRKEQIPTIDVAFCSLLKRAADTMNLILNEVHLAEPLSNYEKKDMSSTSQSIDYQYHIPIIQSWRLNERHYGALVGLSKEGAERLYGKVRLTRWRDSWDIPPPPMPLQMLKKWDQMAHCQPVTIVNRGQTAAHRDVDDYASRASCVKIMELCDKKEKSVLKSDSEASITNDPKDQTLQTFMPASESLCNTYERFMPLWLQGITPHLRAGRTVLVVGHANTIRSMLFAIDSEVVTKENSKQVKIPSALPLVYEFVDAHQSRLLGMIEGDVDKTMNGHKDGKLYINGRECSKVVPGNLRVIKPLHHSTLLNSVHTANEAIYSDQVNRSKKEMKYSLNGKWVETEETQSVSFCTEAGRQAGEQDIA</sequence>
<feature type="binding site" evidence="6">
    <location>
        <position position="453"/>
    </location>
    <ligand>
        <name>substrate</name>
    </ligand>
</feature>
<feature type="binding site" evidence="6">
    <location>
        <begin position="310"/>
        <end position="317"/>
    </location>
    <ligand>
        <name>substrate</name>
    </ligand>
</feature>
<dbReference type="AlphaFoldDB" id="A0ABD3NJN3"/>
<feature type="active site" description="Tele-phosphohistidine intermediate" evidence="5">
    <location>
        <position position="311"/>
    </location>
</feature>
<dbReference type="PROSITE" id="PS00175">
    <property type="entry name" value="PG_MUTASE"/>
    <property type="match status" value="1"/>
</dbReference>
<evidence type="ECO:0000256" key="2">
    <source>
        <dbReference type="ARBA" id="ARBA00012028"/>
    </source>
</evidence>
<dbReference type="CDD" id="cd07067">
    <property type="entry name" value="HP_PGM_like"/>
    <property type="match status" value="1"/>
</dbReference>
<evidence type="ECO:0000256" key="4">
    <source>
        <dbReference type="ARBA" id="ARBA00023235"/>
    </source>
</evidence>
<keyword evidence="10" id="KW-1185">Reference proteome</keyword>
<feature type="compositionally biased region" description="Basic and acidic residues" evidence="8">
    <location>
        <begin position="101"/>
        <end position="127"/>
    </location>
</feature>
<evidence type="ECO:0000313" key="9">
    <source>
        <dbReference type="EMBL" id="KAL3775282.1"/>
    </source>
</evidence>
<dbReference type="InterPro" id="IPR005952">
    <property type="entry name" value="Phosphogly_mut1"/>
</dbReference>
<feature type="site" description="Transition state stabilizer" evidence="7">
    <location>
        <position position="591"/>
    </location>
</feature>
<dbReference type="Pfam" id="PF00300">
    <property type="entry name" value="His_Phos_1"/>
    <property type="match status" value="1"/>
</dbReference>
<accession>A0ABD3NJN3</accession>
<feature type="region of interest" description="Disordered" evidence="8">
    <location>
        <begin position="99"/>
        <end position="127"/>
    </location>
</feature>
<evidence type="ECO:0000256" key="5">
    <source>
        <dbReference type="PIRSR" id="PIRSR613078-1"/>
    </source>
</evidence>
<dbReference type="SUPFAM" id="SSF53254">
    <property type="entry name" value="Phosphoglycerate mutase-like"/>
    <property type="match status" value="1"/>
</dbReference>